<protein>
    <submittedName>
        <fullName evidence="1">Uncharacterized protein</fullName>
    </submittedName>
</protein>
<sequence length="216" mass="22991">MSFPIVWAFDDVFDAIPSQFEGKSVSAVIGRSGVNRTLELVGSNEQYVSVRLPGVHELNVILSDTVKYGLMMRYYQAGLAVGVKDEGLSITKTASSNYEAGMKYRASLGAGVAILPSPSVLVGVDLNVGYQCSEVKLPDVTGSLGQLFAQFALNAQVGVTEDKGLMLRMGLDWSGEDEQSLSSTDSFQGAINAISKAKLSSGISYFAGFGAFYNIN</sequence>
<organism evidence="1 2">
    <name type="scientific">Candidatus Comchoanobacter bicostacola</name>
    <dbReference type="NCBI Taxonomy" id="2919598"/>
    <lineage>
        <taxon>Bacteria</taxon>
        <taxon>Pseudomonadati</taxon>
        <taxon>Pseudomonadota</taxon>
        <taxon>Gammaproteobacteria</taxon>
        <taxon>Candidatus Comchoanobacterales</taxon>
        <taxon>Candidatus Comchoanobacteraceae</taxon>
        <taxon>Candidatus Comchoanobacter</taxon>
    </lineage>
</organism>
<evidence type="ECO:0000313" key="1">
    <source>
        <dbReference type="EMBL" id="UTC24753.1"/>
    </source>
</evidence>
<proteinExistence type="predicted"/>
<dbReference type="EMBL" id="CP092900">
    <property type="protein sequence ID" value="UTC24753.1"/>
    <property type="molecule type" value="Genomic_DNA"/>
</dbReference>
<gene>
    <name evidence="1" type="ORF">MMH89_01105</name>
</gene>
<dbReference type="Proteomes" id="UP001055955">
    <property type="component" value="Chromosome"/>
</dbReference>
<evidence type="ECO:0000313" key="2">
    <source>
        <dbReference type="Proteomes" id="UP001055955"/>
    </source>
</evidence>
<reference evidence="1 2" key="1">
    <citation type="journal article" date="2022" name="Nat. Microbiol.">
        <title>The microbiome of a bacterivorous marine choanoflagellate contains a resource-demanding obligate bacterial associate.</title>
        <authorList>
            <person name="Needham D.M."/>
            <person name="Poirier C."/>
            <person name="Bachy C."/>
            <person name="George E.E."/>
            <person name="Wilken S."/>
            <person name="Yung C.C.M."/>
            <person name="Limardo A.J."/>
            <person name="Morando M."/>
            <person name="Sudek L."/>
            <person name="Malmstrom R.R."/>
            <person name="Keeling P.J."/>
            <person name="Santoro A.E."/>
            <person name="Worden A.Z."/>
        </authorList>
    </citation>
    <scope>NUCLEOTIDE SEQUENCE [LARGE SCALE GENOMIC DNA]</scope>
    <source>
        <strain evidence="1 2">Comchoano-1</strain>
    </source>
</reference>
<keyword evidence="2" id="KW-1185">Reference proteome</keyword>
<accession>A0ABY5DJQ4</accession>
<dbReference type="RefSeq" id="WP_258568542.1">
    <property type="nucleotide sequence ID" value="NZ_CP092900.1"/>
</dbReference>
<name>A0ABY5DJQ4_9GAMM</name>